<reference evidence="2 3" key="1">
    <citation type="journal article" date="2019" name="Nat. Ecol. Evol.">
        <title>Megaphylogeny resolves global patterns of mushroom evolution.</title>
        <authorList>
            <person name="Varga T."/>
            <person name="Krizsan K."/>
            <person name="Foldi C."/>
            <person name="Dima B."/>
            <person name="Sanchez-Garcia M."/>
            <person name="Sanchez-Ramirez S."/>
            <person name="Szollosi G.J."/>
            <person name="Szarkandi J.G."/>
            <person name="Papp V."/>
            <person name="Albert L."/>
            <person name="Andreopoulos W."/>
            <person name="Angelini C."/>
            <person name="Antonin V."/>
            <person name="Barry K.W."/>
            <person name="Bougher N.L."/>
            <person name="Buchanan P."/>
            <person name="Buyck B."/>
            <person name="Bense V."/>
            <person name="Catcheside P."/>
            <person name="Chovatia M."/>
            <person name="Cooper J."/>
            <person name="Damon W."/>
            <person name="Desjardin D."/>
            <person name="Finy P."/>
            <person name="Geml J."/>
            <person name="Haridas S."/>
            <person name="Hughes K."/>
            <person name="Justo A."/>
            <person name="Karasinski D."/>
            <person name="Kautmanova I."/>
            <person name="Kiss B."/>
            <person name="Kocsube S."/>
            <person name="Kotiranta H."/>
            <person name="LaButti K.M."/>
            <person name="Lechner B.E."/>
            <person name="Liimatainen K."/>
            <person name="Lipzen A."/>
            <person name="Lukacs Z."/>
            <person name="Mihaltcheva S."/>
            <person name="Morgado L.N."/>
            <person name="Niskanen T."/>
            <person name="Noordeloos M.E."/>
            <person name="Ohm R.A."/>
            <person name="Ortiz-Santana B."/>
            <person name="Ovrebo C."/>
            <person name="Racz N."/>
            <person name="Riley R."/>
            <person name="Savchenko A."/>
            <person name="Shiryaev A."/>
            <person name="Soop K."/>
            <person name="Spirin V."/>
            <person name="Szebenyi C."/>
            <person name="Tomsovsky M."/>
            <person name="Tulloss R.E."/>
            <person name="Uehling J."/>
            <person name="Grigoriev I.V."/>
            <person name="Vagvolgyi C."/>
            <person name="Papp T."/>
            <person name="Martin F.M."/>
            <person name="Miettinen O."/>
            <person name="Hibbett D.S."/>
            <person name="Nagy L.G."/>
        </authorList>
    </citation>
    <scope>NUCLEOTIDE SEQUENCE [LARGE SCALE GENOMIC DNA]</scope>
    <source>
        <strain evidence="2 3">CBS 166.37</strain>
    </source>
</reference>
<organism evidence="2 3">
    <name type="scientific">Crucibulum laeve</name>
    <dbReference type="NCBI Taxonomy" id="68775"/>
    <lineage>
        <taxon>Eukaryota</taxon>
        <taxon>Fungi</taxon>
        <taxon>Dikarya</taxon>
        <taxon>Basidiomycota</taxon>
        <taxon>Agaricomycotina</taxon>
        <taxon>Agaricomycetes</taxon>
        <taxon>Agaricomycetidae</taxon>
        <taxon>Agaricales</taxon>
        <taxon>Agaricineae</taxon>
        <taxon>Nidulariaceae</taxon>
        <taxon>Crucibulum</taxon>
    </lineage>
</organism>
<gene>
    <name evidence="2" type="ORF">BDQ12DRAFT_666469</name>
</gene>
<dbReference type="Proteomes" id="UP000308652">
    <property type="component" value="Unassembled WGS sequence"/>
</dbReference>
<keyword evidence="3" id="KW-1185">Reference proteome</keyword>
<dbReference type="STRING" id="68775.A0A5C3M298"/>
<protein>
    <submittedName>
        <fullName evidence="2">Uncharacterized protein</fullName>
    </submittedName>
</protein>
<accession>A0A5C3M298</accession>
<evidence type="ECO:0000313" key="2">
    <source>
        <dbReference type="EMBL" id="TFK38278.1"/>
    </source>
</evidence>
<feature type="region of interest" description="Disordered" evidence="1">
    <location>
        <begin position="164"/>
        <end position="183"/>
    </location>
</feature>
<dbReference type="AlphaFoldDB" id="A0A5C3M298"/>
<evidence type="ECO:0000313" key="3">
    <source>
        <dbReference type="Proteomes" id="UP000308652"/>
    </source>
</evidence>
<dbReference type="EMBL" id="ML213604">
    <property type="protein sequence ID" value="TFK38278.1"/>
    <property type="molecule type" value="Genomic_DNA"/>
</dbReference>
<proteinExistence type="predicted"/>
<evidence type="ECO:0000256" key="1">
    <source>
        <dbReference type="SAM" id="MobiDB-lite"/>
    </source>
</evidence>
<sequence>MNPVDTTADFENEAEATVKLATHFLSLVAESLNKDPQTYSTETRKAMLAAYLLGVVKLRNKNVRDIQQQPGSALLIASVNGKASIFSLFGVPFMRKVIQEILMLLENLLYVAPRSSTAYLASVPISSPLISLTQLIQYLIVGRVISLASSAPTSPAQGVIPKASFQQSPSWPLPHSTNTQPTQDQQALPENFHVFMSLHSNPKAFIVTDPVSAFDCLKGAMKTLIEEDLEQELWKAVDLKIPVYNTEDGSDLHSLFSNIPLY</sequence>
<dbReference type="OrthoDB" id="4251012at2759"/>
<name>A0A5C3M298_9AGAR</name>